<keyword evidence="1" id="KW-0472">Membrane</keyword>
<name>A0A5U1S2I6_SALER</name>
<protein>
    <submittedName>
        <fullName evidence="2">Uncharacterized protein</fullName>
    </submittedName>
</protein>
<dbReference type="AlphaFoldDB" id="A0A5U1S2I6"/>
<sequence>MCGGDSGELFNVLHLVRLILLLVLYIFSLDFLKNVIVVRGWLADNKYLMQRRYFFKCLKSFMRTNLKFCVVLVLIIFAETCLILIPPLVDFFINVDDCMCCP</sequence>
<comment type="caution">
    <text evidence="2">The sequence shown here is derived from an EMBL/GenBank/DDBJ whole genome shotgun (WGS) entry which is preliminary data.</text>
</comment>
<proteinExistence type="predicted"/>
<keyword evidence="1" id="KW-1133">Transmembrane helix</keyword>
<feature type="transmembrane region" description="Helical" evidence="1">
    <location>
        <begin position="18"/>
        <end position="43"/>
    </location>
</feature>
<accession>A0A5U1S2I6</accession>
<feature type="transmembrane region" description="Helical" evidence="1">
    <location>
        <begin position="64"/>
        <end position="85"/>
    </location>
</feature>
<evidence type="ECO:0000313" key="2">
    <source>
        <dbReference type="EMBL" id="EBO8151014.1"/>
    </source>
</evidence>
<gene>
    <name evidence="2" type="ORF">D3453_19190</name>
</gene>
<organism evidence="2">
    <name type="scientific">Salmonella enterica</name>
    <name type="common">Salmonella choleraesuis</name>
    <dbReference type="NCBI Taxonomy" id="28901"/>
    <lineage>
        <taxon>Bacteria</taxon>
        <taxon>Pseudomonadati</taxon>
        <taxon>Pseudomonadota</taxon>
        <taxon>Gammaproteobacteria</taxon>
        <taxon>Enterobacterales</taxon>
        <taxon>Enterobacteriaceae</taxon>
        <taxon>Salmonella</taxon>
    </lineage>
</organism>
<reference evidence="2" key="1">
    <citation type="submission" date="2018-09" db="EMBL/GenBank/DDBJ databases">
        <authorList>
            <consortium name="PulseNet: The National Subtyping Network for Foodborne Disease Surveillance"/>
            <person name="Tarr C.L."/>
            <person name="Trees E."/>
            <person name="Katz L.S."/>
            <person name="Carleton-Romer H.A."/>
            <person name="Stroika S."/>
            <person name="Kucerova Z."/>
            <person name="Roache K.F."/>
            <person name="Sabol A.L."/>
            <person name="Besser J."/>
            <person name="Gerner-Smidt P."/>
        </authorList>
    </citation>
    <scope>NUCLEOTIDE SEQUENCE</scope>
    <source>
        <strain evidence="2">PNUSAS053063</strain>
    </source>
</reference>
<dbReference type="EMBL" id="AAGJSG010000013">
    <property type="protein sequence ID" value="EBO8151014.1"/>
    <property type="molecule type" value="Genomic_DNA"/>
</dbReference>
<evidence type="ECO:0000256" key="1">
    <source>
        <dbReference type="SAM" id="Phobius"/>
    </source>
</evidence>
<keyword evidence="1" id="KW-0812">Transmembrane</keyword>